<dbReference type="OrthoDB" id="442460at2759"/>
<dbReference type="SUPFAM" id="SSF54001">
    <property type="entry name" value="Cysteine proteinases"/>
    <property type="match status" value="1"/>
</dbReference>
<protein>
    <recommendedName>
        <fullName evidence="5">Ubiquitin-like protease family profile domain-containing protein</fullName>
    </recommendedName>
</protein>
<dbReference type="InterPro" id="IPR003653">
    <property type="entry name" value="Peptidase_C48_C"/>
</dbReference>
<feature type="compositionally biased region" description="Polar residues" evidence="4">
    <location>
        <begin position="419"/>
        <end position="428"/>
    </location>
</feature>
<reference evidence="7" key="1">
    <citation type="journal article" date="2011" name="Genome Res.">
        <title>Phylogeny-wide analysis of social amoeba genomes highlights ancient origins for complex intercellular communication.</title>
        <authorList>
            <person name="Heidel A.J."/>
            <person name="Lawal H.M."/>
            <person name="Felder M."/>
            <person name="Schilde C."/>
            <person name="Helps N.R."/>
            <person name="Tunggal B."/>
            <person name="Rivero F."/>
            <person name="John U."/>
            <person name="Schleicher M."/>
            <person name="Eichinger L."/>
            <person name="Platzer M."/>
            <person name="Noegel A.A."/>
            <person name="Schaap P."/>
            <person name="Gloeckner G."/>
        </authorList>
    </citation>
    <scope>NUCLEOTIDE SEQUENCE [LARGE SCALE GENOMIC DNA]</scope>
    <source>
        <strain evidence="7">SH3</strain>
    </source>
</reference>
<name>F4Q4H2_CACFS</name>
<dbReference type="GO" id="GO:0006508">
    <property type="term" value="P:proteolysis"/>
    <property type="evidence" value="ECO:0007669"/>
    <property type="project" value="UniProtKB-KW"/>
</dbReference>
<evidence type="ECO:0000256" key="3">
    <source>
        <dbReference type="ARBA" id="ARBA00022801"/>
    </source>
</evidence>
<dbReference type="Proteomes" id="UP000007797">
    <property type="component" value="Unassembled WGS sequence"/>
</dbReference>
<dbReference type="KEGG" id="dfa:DFA_08822"/>
<evidence type="ECO:0000313" key="7">
    <source>
        <dbReference type="Proteomes" id="UP000007797"/>
    </source>
</evidence>
<dbReference type="GeneID" id="14869547"/>
<feature type="region of interest" description="Disordered" evidence="4">
    <location>
        <begin position="351"/>
        <end position="695"/>
    </location>
</feature>
<keyword evidence="2" id="KW-0645">Protease</keyword>
<dbReference type="PROSITE" id="PS50600">
    <property type="entry name" value="ULP_PROTEASE"/>
    <property type="match status" value="1"/>
</dbReference>
<evidence type="ECO:0000256" key="1">
    <source>
        <dbReference type="ARBA" id="ARBA00005234"/>
    </source>
</evidence>
<dbReference type="AlphaFoldDB" id="F4Q4H2"/>
<feature type="domain" description="Ubiquitin-like protease family profile" evidence="5">
    <location>
        <begin position="72"/>
        <end position="264"/>
    </location>
</feature>
<feature type="compositionally biased region" description="Basic and acidic residues" evidence="4">
    <location>
        <begin position="452"/>
        <end position="463"/>
    </location>
</feature>
<feature type="compositionally biased region" description="Basic and acidic residues" evidence="4">
    <location>
        <begin position="640"/>
        <end position="649"/>
    </location>
</feature>
<evidence type="ECO:0000259" key="5">
    <source>
        <dbReference type="PROSITE" id="PS50600"/>
    </source>
</evidence>
<dbReference type="Pfam" id="PF02902">
    <property type="entry name" value="Peptidase_C48"/>
    <property type="match status" value="1"/>
</dbReference>
<feature type="compositionally biased region" description="Basic residues" evidence="4">
    <location>
        <begin position="560"/>
        <end position="573"/>
    </location>
</feature>
<feature type="compositionally biased region" description="Basic and acidic residues" evidence="4">
    <location>
        <begin position="475"/>
        <end position="484"/>
    </location>
</feature>
<dbReference type="GO" id="GO:0008234">
    <property type="term" value="F:cysteine-type peptidase activity"/>
    <property type="evidence" value="ECO:0007669"/>
    <property type="project" value="InterPro"/>
</dbReference>
<evidence type="ECO:0000256" key="4">
    <source>
        <dbReference type="SAM" id="MobiDB-lite"/>
    </source>
</evidence>
<evidence type="ECO:0000256" key="2">
    <source>
        <dbReference type="ARBA" id="ARBA00022670"/>
    </source>
</evidence>
<feature type="compositionally biased region" description="Basic and acidic residues" evidence="4">
    <location>
        <begin position="1"/>
        <end position="10"/>
    </location>
</feature>
<dbReference type="STRING" id="1054147.F4Q4H2"/>
<accession>F4Q4H2</accession>
<feature type="compositionally biased region" description="Pro residues" evidence="4">
    <location>
        <begin position="499"/>
        <end position="513"/>
    </location>
</feature>
<dbReference type="Gene3D" id="1.10.418.20">
    <property type="match status" value="1"/>
</dbReference>
<feature type="region of interest" description="Disordered" evidence="4">
    <location>
        <begin position="1"/>
        <end position="23"/>
    </location>
</feature>
<feature type="compositionally biased region" description="Low complexity" evidence="4">
    <location>
        <begin position="541"/>
        <end position="552"/>
    </location>
</feature>
<organism evidence="6 7">
    <name type="scientific">Cavenderia fasciculata</name>
    <name type="common">Slime mold</name>
    <name type="synonym">Dictyostelium fasciculatum</name>
    <dbReference type="NCBI Taxonomy" id="261658"/>
    <lineage>
        <taxon>Eukaryota</taxon>
        <taxon>Amoebozoa</taxon>
        <taxon>Evosea</taxon>
        <taxon>Eumycetozoa</taxon>
        <taxon>Dictyostelia</taxon>
        <taxon>Acytosteliales</taxon>
        <taxon>Cavenderiaceae</taxon>
        <taxon>Cavenderia</taxon>
    </lineage>
</organism>
<dbReference type="PANTHER" id="PTHR47764:SF2">
    <property type="entry name" value="UBIQUITIN-LIKE PROTEASE FAMILY PROFILE DOMAIN-CONTAINING PROTEIN"/>
    <property type="match status" value="1"/>
</dbReference>
<dbReference type="PANTHER" id="PTHR47764">
    <property type="entry name" value="UBIQUITIN-LIKE-SPECIFIC PROTEASE 2B-RELATED"/>
    <property type="match status" value="1"/>
</dbReference>
<comment type="similarity">
    <text evidence="1">Belongs to the peptidase C48 family.</text>
</comment>
<dbReference type="Gene3D" id="3.30.310.130">
    <property type="entry name" value="Ubiquitin-related"/>
    <property type="match status" value="1"/>
</dbReference>
<dbReference type="EMBL" id="GL883021">
    <property type="protein sequence ID" value="EGG17821.1"/>
    <property type="molecule type" value="Genomic_DNA"/>
</dbReference>
<dbReference type="RefSeq" id="XP_004356305.1">
    <property type="nucleotide sequence ID" value="XM_004356252.1"/>
</dbReference>
<gene>
    <name evidence="6" type="ORF">DFA_08822</name>
</gene>
<dbReference type="InterPro" id="IPR038765">
    <property type="entry name" value="Papain-like_cys_pep_sf"/>
</dbReference>
<sequence length="709" mass="81239">MGKLVEEKMYPETAPATTKTRSNKAREVIDNLDNDEYGVYGRDRGEYSKPTKDVYPDEIMMKYPYETDESQITIIRNDMARLKDGEFLNDSIIEFYMRYIKDRYVAKDLKTFFFNSFFFKRLTDKRNIQDGYNEVKKWSRNEDLFDKDFIFIPINEHLHWSLVIVCYPGNDPEKSKPDYQPQLLYFDSLFKKSTHDSYSKKIRGYLTHEWKHRKLGKPLKEGSEDVFQEKIFTEDNLPFLAPHVPNQSNYYDCGVFLLHYIELFCKAPKRGIQSENPAWFRTNEIPKKRKMLKSLIYKLRKEQNPNADSEEEEDKFRLVIVTRNPIPESQPDTSSLEILSSLEYRTAMSIAQSNGQDKIEEEKQEDIEEAEKEKKKKTSDKEDEEEDDDVKVNKKRVTKKDDDHCTEDEISFSDRDSPDTPTSNNNEIITPATRRIVAKNTDSSSSDNENENLVKKFESKSTRESMSPPPPTSQPKEKEKKGDGMEIDDTQSSFEFEFSPPPKPRPSPEPPVKPAAGLKSKQSPKQKPAEPFTKPPARYQSSSSSASSCSESSGDDNEKKKKKSSTTTKRKKPEPKTTKKAVSPPPSSESEPSSSSSESSSESEDDKKKKKKKKKPTTTIRSSGSKSKDANSDGDEDSDGDIKIREDKPPTPPNITTISDDDDDNNNGAQLTKPKSRNGKPVPPPSKKLTNIDLSDMDAELEEDFKKKK</sequence>
<evidence type="ECO:0000313" key="6">
    <source>
        <dbReference type="EMBL" id="EGG17821.1"/>
    </source>
</evidence>
<feature type="compositionally biased region" description="Low complexity" evidence="4">
    <location>
        <begin position="588"/>
        <end position="600"/>
    </location>
</feature>
<keyword evidence="7" id="KW-1185">Reference proteome</keyword>
<keyword evidence="3" id="KW-0378">Hydrolase</keyword>
<proteinExistence type="inferred from homology"/>